<evidence type="ECO:0000313" key="2">
    <source>
        <dbReference type="EMBL" id="RDW77527.1"/>
    </source>
</evidence>
<evidence type="ECO:0000313" key="3">
    <source>
        <dbReference type="Proteomes" id="UP000256645"/>
    </source>
</evidence>
<feature type="domain" description="Heterokaryon incompatibility" evidence="1">
    <location>
        <begin position="211"/>
        <end position="374"/>
    </location>
</feature>
<proteinExistence type="predicted"/>
<dbReference type="PANTHER" id="PTHR33112">
    <property type="entry name" value="DOMAIN PROTEIN, PUTATIVE-RELATED"/>
    <property type="match status" value="1"/>
</dbReference>
<dbReference type="InterPro" id="IPR010730">
    <property type="entry name" value="HET"/>
</dbReference>
<accession>A0A3D8RTW2</accession>
<dbReference type="Proteomes" id="UP000256645">
    <property type="component" value="Unassembled WGS sequence"/>
</dbReference>
<dbReference type="OrthoDB" id="5125733at2759"/>
<name>A0A3D8RTW2_9HELO</name>
<protein>
    <recommendedName>
        <fullName evidence="1">Heterokaryon incompatibility domain-containing protein</fullName>
    </recommendedName>
</protein>
<keyword evidence="3" id="KW-1185">Reference proteome</keyword>
<gene>
    <name evidence="2" type="ORF">BP6252_05580</name>
</gene>
<dbReference type="STRING" id="1849047.A0A3D8RTW2"/>
<sequence length="705" mass="80186">MVASTSPTTDEGQRAGGKQIKFCENCEKLHPGEHKNASKDTKSIKISDVVQDRTGCVFCKFLSDHFSNTISDHEKKNGYFNLKFRQVACDQDRELQFPQYDELIVWVGAPLRAQQYDKDYEEKTHLIFGVSADYNPGSENKGPFRTTYLGNRTDSNEHLDSLKTWIKYCQHNHPGCYEDPENLPFLPSRCLHVGKDFLRLRDSEQQGRGRYMTLSHCWGPKPRAPEINITHTTSTTTSNLEDRKKYIDESQLPLTFRNAISLARQLSIDYIWIDSLCIIQHGDLDQEKGQEMPKMGDYYSNAHVTVAATFAENGKIGCFSEFSIGDFVPLLYDDGGPDTTQRYAFVYTKESANSKYAKLVENGHLLRRGWTLQEWLLSRRIVHYANGQVFFACRSAEPQTAEGEAVTNYFKGKPQLLSTLNLNNMGHKPSSTLSFGRSRKKKPTLSIVQWYHFVNIFSRLSLTQNSDRLDGVLGIAVTMEKTFDSQQSGKGLKYLRYAGLWSTDMHFGLLWENFNPGTAKLSNCKELPPTWSWAALTGPVAWFLPERDASSRNACQFQLPMGDDKFLTITGKTKKLHRGPRFNNVEAVQYLEHTGMPYSNKERFLYGLRRGSNGDLAEMVGWCSLDQSPASENGKEWEEVQALHILTRQAPGGLAYGHIRTTHDVFVVLLVKEGQSQGVFKRIGIGRIWQKGFFRDVKVDTLKLE</sequence>
<dbReference type="PANTHER" id="PTHR33112:SF16">
    <property type="entry name" value="HETEROKARYON INCOMPATIBILITY DOMAIN-CONTAINING PROTEIN"/>
    <property type="match status" value="1"/>
</dbReference>
<reference evidence="2 3" key="1">
    <citation type="journal article" date="2018" name="IMA Fungus">
        <title>IMA Genome-F 9: Draft genome sequence of Annulohypoxylon stygium, Aspergillus mulundensis, Berkeleyomyces basicola (syn. Thielaviopsis basicola), Ceratocystis smalleyi, two Cercospora beticola strains, Coleophoma cylindrospora, Fusarium fracticaudum, Phialophora cf. hyalina, and Morchella septimelata.</title>
        <authorList>
            <person name="Wingfield B.D."/>
            <person name="Bills G.F."/>
            <person name="Dong Y."/>
            <person name="Huang W."/>
            <person name="Nel W.J."/>
            <person name="Swalarsk-Parry B.S."/>
            <person name="Vaghefi N."/>
            <person name="Wilken P.M."/>
            <person name="An Z."/>
            <person name="de Beer Z.W."/>
            <person name="De Vos L."/>
            <person name="Chen L."/>
            <person name="Duong T.A."/>
            <person name="Gao Y."/>
            <person name="Hammerbacher A."/>
            <person name="Kikkert J.R."/>
            <person name="Li Y."/>
            <person name="Li H."/>
            <person name="Li K."/>
            <person name="Li Q."/>
            <person name="Liu X."/>
            <person name="Ma X."/>
            <person name="Naidoo K."/>
            <person name="Pethybridge S.J."/>
            <person name="Sun J."/>
            <person name="Steenkamp E.T."/>
            <person name="van der Nest M.A."/>
            <person name="van Wyk S."/>
            <person name="Wingfield M.J."/>
            <person name="Xiong C."/>
            <person name="Yue Q."/>
            <person name="Zhang X."/>
        </authorList>
    </citation>
    <scope>NUCLEOTIDE SEQUENCE [LARGE SCALE GENOMIC DNA]</scope>
    <source>
        <strain evidence="2 3">BP6252</strain>
    </source>
</reference>
<dbReference type="EMBL" id="PDLM01000005">
    <property type="protein sequence ID" value="RDW77527.1"/>
    <property type="molecule type" value="Genomic_DNA"/>
</dbReference>
<dbReference type="AlphaFoldDB" id="A0A3D8RTW2"/>
<evidence type="ECO:0000259" key="1">
    <source>
        <dbReference type="Pfam" id="PF06985"/>
    </source>
</evidence>
<comment type="caution">
    <text evidence="2">The sequence shown here is derived from an EMBL/GenBank/DDBJ whole genome shotgun (WGS) entry which is preliminary data.</text>
</comment>
<dbReference type="Pfam" id="PF06985">
    <property type="entry name" value="HET"/>
    <property type="match status" value="1"/>
</dbReference>
<organism evidence="2 3">
    <name type="scientific">Coleophoma cylindrospora</name>
    <dbReference type="NCBI Taxonomy" id="1849047"/>
    <lineage>
        <taxon>Eukaryota</taxon>
        <taxon>Fungi</taxon>
        <taxon>Dikarya</taxon>
        <taxon>Ascomycota</taxon>
        <taxon>Pezizomycotina</taxon>
        <taxon>Leotiomycetes</taxon>
        <taxon>Helotiales</taxon>
        <taxon>Dermateaceae</taxon>
        <taxon>Coleophoma</taxon>
    </lineage>
</organism>